<dbReference type="GO" id="GO:0000155">
    <property type="term" value="F:phosphorelay sensor kinase activity"/>
    <property type="evidence" value="ECO:0007669"/>
    <property type="project" value="InterPro"/>
</dbReference>
<dbReference type="SUPFAM" id="SSF55874">
    <property type="entry name" value="ATPase domain of HSP90 chaperone/DNA topoisomerase II/histidine kinase"/>
    <property type="match status" value="1"/>
</dbReference>
<keyword evidence="8" id="KW-0902">Two-component regulatory system</keyword>
<dbReference type="Proteomes" id="UP000198809">
    <property type="component" value="Unassembled WGS sequence"/>
</dbReference>
<keyword evidence="9" id="KW-0472">Membrane</keyword>
<evidence type="ECO:0000256" key="5">
    <source>
        <dbReference type="ARBA" id="ARBA00022741"/>
    </source>
</evidence>
<dbReference type="AlphaFoldDB" id="A0A1H8FPF9"/>
<proteinExistence type="predicted"/>
<feature type="transmembrane region" description="Helical" evidence="9">
    <location>
        <begin position="15"/>
        <end position="33"/>
    </location>
</feature>
<keyword evidence="3" id="KW-0597">Phosphoprotein</keyword>
<evidence type="ECO:0000256" key="1">
    <source>
        <dbReference type="ARBA" id="ARBA00000085"/>
    </source>
</evidence>
<name>A0A1H8FPF9_9BACL</name>
<dbReference type="Pfam" id="PF07730">
    <property type="entry name" value="HisKA_3"/>
    <property type="match status" value="1"/>
</dbReference>
<protein>
    <recommendedName>
        <fullName evidence="2">histidine kinase</fullName>
        <ecNumber evidence="2">2.7.13.3</ecNumber>
    </recommendedName>
</protein>
<dbReference type="GO" id="GO:0016020">
    <property type="term" value="C:membrane"/>
    <property type="evidence" value="ECO:0007669"/>
    <property type="project" value="InterPro"/>
</dbReference>
<keyword evidence="4" id="KW-0808">Transferase</keyword>
<evidence type="ECO:0000256" key="8">
    <source>
        <dbReference type="ARBA" id="ARBA00023012"/>
    </source>
</evidence>
<evidence type="ECO:0000313" key="12">
    <source>
        <dbReference type="Proteomes" id="UP000198809"/>
    </source>
</evidence>
<evidence type="ECO:0000256" key="7">
    <source>
        <dbReference type="ARBA" id="ARBA00022840"/>
    </source>
</evidence>
<dbReference type="PANTHER" id="PTHR24421:SF10">
    <property type="entry name" value="NITRATE_NITRITE SENSOR PROTEIN NARQ"/>
    <property type="match status" value="1"/>
</dbReference>
<gene>
    <name evidence="11" type="ORF">SAMN04487895_101189</name>
</gene>
<reference evidence="11 12" key="1">
    <citation type="submission" date="2016-10" db="EMBL/GenBank/DDBJ databases">
        <authorList>
            <person name="de Groot N.N."/>
        </authorList>
    </citation>
    <scope>NUCLEOTIDE SEQUENCE [LARGE SCALE GENOMIC DNA]</scope>
    <source>
        <strain evidence="11 12">CGMCC 1.10238</strain>
    </source>
</reference>
<dbReference type="InterPro" id="IPR050482">
    <property type="entry name" value="Sensor_HK_TwoCompSys"/>
</dbReference>
<dbReference type="GO" id="GO:0005524">
    <property type="term" value="F:ATP binding"/>
    <property type="evidence" value="ECO:0007669"/>
    <property type="project" value="UniProtKB-KW"/>
</dbReference>
<dbReference type="EMBL" id="FODH01000001">
    <property type="protein sequence ID" value="SEN33374.1"/>
    <property type="molecule type" value="Genomic_DNA"/>
</dbReference>
<comment type="catalytic activity">
    <reaction evidence="1">
        <text>ATP + protein L-histidine = ADP + protein N-phospho-L-histidine.</text>
        <dbReference type="EC" id="2.7.13.3"/>
    </reaction>
</comment>
<dbReference type="Gene3D" id="3.30.565.10">
    <property type="entry name" value="Histidine kinase-like ATPase, C-terminal domain"/>
    <property type="match status" value="1"/>
</dbReference>
<dbReference type="InterPro" id="IPR036890">
    <property type="entry name" value="HATPase_C_sf"/>
</dbReference>
<evidence type="ECO:0000313" key="11">
    <source>
        <dbReference type="EMBL" id="SEN33374.1"/>
    </source>
</evidence>
<keyword evidence="7" id="KW-0067">ATP-binding</keyword>
<dbReference type="Gene3D" id="1.20.5.1930">
    <property type="match status" value="1"/>
</dbReference>
<evidence type="ECO:0000256" key="3">
    <source>
        <dbReference type="ARBA" id="ARBA00022553"/>
    </source>
</evidence>
<dbReference type="PANTHER" id="PTHR24421">
    <property type="entry name" value="NITRATE/NITRITE SENSOR PROTEIN NARX-RELATED"/>
    <property type="match status" value="1"/>
</dbReference>
<evidence type="ECO:0000256" key="6">
    <source>
        <dbReference type="ARBA" id="ARBA00022777"/>
    </source>
</evidence>
<keyword evidence="9" id="KW-0812">Transmembrane</keyword>
<dbReference type="STRING" id="1333845.SAMN04487895_101189"/>
<dbReference type="InterPro" id="IPR011712">
    <property type="entry name" value="Sig_transdc_His_kin_sub3_dim/P"/>
</dbReference>
<dbReference type="GO" id="GO:0046983">
    <property type="term" value="F:protein dimerization activity"/>
    <property type="evidence" value="ECO:0007669"/>
    <property type="project" value="InterPro"/>
</dbReference>
<feature type="transmembrane region" description="Helical" evidence="9">
    <location>
        <begin position="49"/>
        <end position="69"/>
    </location>
</feature>
<evidence type="ECO:0000256" key="4">
    <source>
        <dbReference type="ARBA" id="ARBA00022679"/>
    </source>
</evidence>
<feature type="domain" description="Signal transduction histidine kinase subgroup 3 dimerisation and phosphoacceptor" evidence="10">
    <location>
        <begin position="89"/>
        <end position="148"/>
    </location>
</feature>
<dbReference type="EC" id="2.7.13.3" evidence="2"/>
<evidence type="ECO:0000259" key="10">
    <source>
        <dbReference type="Pfam" id="PF07730"/>
    </source>
</evidence>
<keyword evidence="5" id="KW-0547">Nucleotide-binding</keyword>
<organism evidence="11 12">
    <name type="scientific">Paenibacillus sophorae</name>
    <dbReference type="NCBI Taxonomy" id="1333845"/>
    <lineage>
        <taxon>Bacteria</taxon>
        <taxon>Bacillati</taxon>
        <taxon>Bacillota</taxon>
        <taxon>Bacilli</taxon>
        <taxon>Bacillales</taxon>
        <taxon>Paenibacillaceae</taxon>
        <taxon>Paenibacillus</taxon>
    </lineage>
</organism>
<keyword evidence="6 11" id="KW-0418">Kinase</keyword>
<keyword evidence="9" id="KW-1133">Transmembrane helix</keyword>
<dbReference type="CDD" id="cd16917">
    <property type="entry name" value="HATPase_UhpB-NarQ-NarX-like"/>
    <property type="match status" value="1"/>
</dbReference>
<accession>A0A1H8FPF9</accession>
<evidence type="ECO:0000256" key="9">
    <source>
        <dbReference type="SAM" id="Phobius"/>
    </source>
</evidence>
<evidence type="ECO:0000256" key="2">
    <source>
        <dbReference type="ARBA" id="ARBA00012438"/>
    </source>
</evidence>
<sequence>MNVCAAGLQMTYKQIKWLILTIPTITMGIWEYARHKFLLPYISMDLGNWLAPAVVFLVSILFLTPLFSLMEKNQAELNEARSLQAALQEREKISRELHDGIAQSLFLLNAQVNQIEKTQNADGIPYQTFKENIHRTNVYVREAIANLRYPADFISIPWTHGIKSLIDNFKKETGLSFSVKWSLPENMLSAKEKIELLASIREALVNIRKHAGARNVRIEAQVTINGWECLVSDDGKGFGSAPAQDNRYGLKMMEDRAKMMNWHFKIGRKANETIVAIRKEETR</sequence>